<dbReference type="RefSeq" id="WP_166277087.1">
    <property type="nucleotide sequence ID" value="NZ_JAAFGS010000007.1"/>
</dbReference>
<protein>
    <submittedName>
        <fullName evidence="1">Uncharacterized protein</fullName>
    </submittedName>
</protein>
<comment type="caution">
    <text evidence="1">The sequence shown here is derived from an EMBL/GenBank/DDBJ whole genome shotgun (WGS) entry which is preliminary data.</text>
</comment>
<dbReference type="EMBL" id="JAAFGS010000007">
    <property type="protein sequence ID" value="NGZ77168.1"/>
    <property type="molecule type" value="Genomic_DNA"/>
</dbReference>
<accession>A0ABX0F890</accession>
<proteinExistence type="predicted"/>
<organism evidence="1 2">
    <name type="scientific">Saccharibacillus alkalitolerans</name>
    <dbReference type="NCBI Taxonomy" id="2705290"/>
    <lineage>
        <taxon>Bacteria</taxon>
        <taxon>Bacillati</taxon>
        <taxon>Bacillota</taxon>
        <taxon>Bacilli</taxon>
        <taxon>Bacillales</taxon>
        <taxon>Paenibacillaceae</taxon>
        <taxon>Saccharibacillus</taxon>
    </lineage>
</organism>
<keyword evidence="2" id="KW-1185">Reference proteome</keyword>
<reference evidence="1 2" key="1">
    <citation type="submission" date="2020-01" db="EMBL/GenBank/DDBJ databases">
        <title>Polyphasic characterisation and genomic insights into a novel alkali tolerant bacterium VR-M41.</title>
        <authorList>
            <person name="Vemuluri V.R."/>
        </authorList>
    </citation>
    <scope>NUCLEOTIDE SEQUENCE [LARGE SCALE GENOMIC DNA]</scope>
    <source>
        <strain evidence="1 2">VR-M41</strain>
    </source>
</reference>
<gene>
    <name evidence="1" type="ORF">GYN08_17870</name>
</gene>
<dbReference type="Proteomes" id="UP000800303">
    <property type="component" value="Unassembled WGS sequence"/>
</dbReference>
<evidence type="ECO:0000313" key="1">
    <source>
        <dbReference type="EMBL" id="NGZ77168.1"/>
    </source>
</evidence>
<name>A0ABX0F890_9BACL</name>
<evidence type="ECO:0000313" key="2">
    <source>
        <dbReference type="Proteomes" id="UP000800303"/>
    </source>
</evidence>
<sequence length="86" mass="9486">MKALSRWVFLVSGIGFKAFKTGRIQPLHGVSAGVKIRFMKASRFGESKRIAPAYSSDFGHPDIRVTAPDFRTEIEGSGMPPTFRKG</sequence>